<dbReference type="EMBL" id="QWIQ01000546">
    <property type="protein sequence ID" value="RMY82661.1"/>
    <property type="molecule type" value="Genomic_DNA"/>
</dbReference>
<name>A0A3M7F277_HORWE</name>
<dbReference type="VEuPathDB" id="FungiDB:BTJ68_04339"/>
<dbReference type="Gene3D" id="2.170.270.10">
    <property type="entry name" value="SET domain"/>
    <property type="match status" value="1"/>
</dbReference>
<dbReference type="InterPro" id="IPR046341">
    <property type="entry name" value="SET_dom_sf"/>
</dbReference>
<feature type="region of interest" description="Disordered" evidence="1">
    <location>
        <begin position="259"/>
        <end position="287"/>
    </location>
</feature>
<protein>
    <recommendedName>
        <fullName evidence="2">SET domain-containing protein</fullName>
    </recommendedName>
</protein>
<feature type="region of interest" description="Disordered" evidence="1">
    <location>
        <begin position="1"/>
        <end position="22"/>
    </location>
</feature>
<dbReference type="GO" id="GO:0005634">
    <property type="term" value="C:nucleus"/>
    <property type="evidence" value="ECO:0007669"/>
    <property type="project" value="TreeGrafter"/>
</dbReference>
<dbReference type="PROSITE" id="PS50280">
    <property type="entry name" value="SET"/>
    <property type="match status" value="1"/>
</dbReference>
<evidence type="ECO:0000256" key="1">
    <source>
        <dbReference type="SAM" id="MobiDB-lite"/>
    </source>
</evidence>
<dbReference type="AlphaFoldDB" id="A0A3M7F277"/>
<dbReference type="Pfam" id="PF00856">
    <property type="entry name" value="SET"/>
    <property type="match status" value="1"/>
</dbReference>
<dbReference type="SUPFAM" id="SSF82199">
    <property type="entry name" value="SET domain"/>
    <property type="match status" value="1"/>
</dbReference>
<accession>A0A3M7F277</accession>
<gene>
    <name evidence="3" type="ORF">D0862_11943</name>
</gene>
<dbReference type="PANTHER" id="PTHR12197">
    <property type="entry name" value="HISTONE-LYSINE N-METHYLTRANSFERASE SMYD"/>
    <property type="match status" value="1"/>
</dbReference>
<organism evidence="3 4">
    <name type="scientific">Hortaea werneckii</name>
    <name type="common">Black yeast</name>
    <name type="synonym">Cladosporium werneckii</name>
    <dbReference type="NCBI Taxonomy" id="91943"/>
    <lineage>
        <taxon>Eukaryota</taxon>
        <taxon>Fungi</taxon>
        <taxon>Dikarya</taxon>
        <taxon>Ascomycota</taxon>
        <taxon>Pezizomycotina</taxon>
        <taxon>Dothideomycetes</taxon>
        <taxon>Dothideomycetidae</taxon>
        <taxon>Mycosphaerellales</taxon>
        <taxon>Teratosphaeriaceae</taxon>
        <taxon>Hortaea</taxon>
    </lineage>
</organism>
<dbReference type="Proteomes" id="UP000281468">
    <property type="component" value="Unassembled WGS sequence"/>
</dbReference>
<dbReference type="PANTHER" id="PTHR12197:SF251">
    <property type="entry name" value="EG:BACR7C10.4 PROTEIN"/>
    <property type="match status" value="1"/>
</dbReference>
<comment type="caution">
    <text evidence="3">The sequence shown here is derived from an EMBL/GenBank/DDBJ whole genome shotgun (WGS) entry which is preliminary data.</text>
</comment>
<reference evidence="3 4" key="1">
    <citation type="journal article" date="2018" name="BMC Genomics">
        <title>Genomic evidence for intraspecific hybridization in a clonal and extremely halotolerant yeast.</title>
        <authorList>
            <person name="Gostincar C."/>
            <person name="Stajich J.E."/>
            <person name="Zupancic J."/>
            <person name="Zalar P."/>
            <person name="Gunde-Cimerman N."/>
        </authorList>
    </citation>
    <scope>NUCLEOTIDE SEQUENCE [LARGE SCALE GENOMIC DNA]</scope>
    <source>
        <strain evidence="3 4">EXF-171</strain>
    </source>
</reference>
<dbReference type="InterPro" id="IPR050869">
    <property type="entry name" value="H3K4_H4K5_MeTrfase"/>
</dbReference>
<sequence length="527" mass="60279">MDHAFPTRDWQPTKPPEAGEENISSRLPGLISLLNHQTNCIYNNPYQPRYWLERAKTLTALRYPELAVGDAQKAIMLCRSALDRLSEDANPWRLGHAAGFWMRSGGSDAADDDDDDDDDDVAATRDDQLEQRLANLHSEAFELQIRNLYYFPNYLEGRVRSRLYPWMKTEHRGRSHDLIRRVNREFAGSSQGRSKRMKGCNGVSVDEGAPFCVLRRHAFGKGIRDGQDDHDVLGVFAAKDIPKDTLILVDPSETWGCIGPGSKRRSTGNPHDGRGCTDPIHPNLPSEDTSQDLRWIRERTGSAAADVLLRCRFLIRSIQDQTPHPLSHPLIARLTPTYRKEKISLFSLDHDIIVPNECLQQFGIDIFANPAYDTWVLFTLAARIENNSWSDPVHKCVSPLFSLFNHSCSPNVDWTIGKDHTTLWVRSSRDVVRGEQLFVMYDHFLLGQPLSERRKRLRRWLDADCQCSLCLQEEEKEEERLRGERDKKCDCGCGGCNEGAETSLWDIEQKPVFPEDSYRVEDRGMRE</sequence>
<evidence type="ECO:0000259" key="2">
    <source>
        <dbReference type="PROSITE" id="PS50280"/>
    </source>
</evidence>
<evidence type="ECO:0000313" key="3">
    <source>
        <dbReference type="EMBL" id="RMY82661.1"/>
    </source>
</evidence>
<feature type="domain" description="SET" evidence="2">
    <location>
        <begin position="210"/>
        <end position="442"/>
    </location>
</feature>
<dbReference type="CDD" id="cd20071">
    <property type="entry name" value="SET_SMYD"/>
    <property type="match status" value="1"/>
</dbReference>
<proteinExistence type="predicted"/>
<evidence type="ECO:0000313" key="4">
    <source>
        <dbReference type="Proteomes" id="UP000281468"/>
    </source>
</evidence>
<dbReference type="InterPro" id="IPR001214">
    <property type="entry name" value="SET_dom"/>
</dbReference>